<keyword evidence="7 10" id="KW-1133">Transmembrane helix</keyword>
<protein>
    <recommendedName>
        <fullName evidence="12">C2 domain-containing protein</fullName>
    </recommendedName>
</protein>
<accession>A0ABD1CBB7</accession>
<dbReference type="CDD" id="cd08377">
    <property type="entry name" value="C2C_MCTP_PRT"/>
    <property type="match status" value="1"/>
</dbReference>
<dbReference type="FunFam" id="2.60.40.150:FF:000167">
    <property type="entry name" value="Multiple C2 domains, transmembrane 2a"/>
    <property type="match status" value="1"/>
</dbReference>
<feature type="compositionally biased region" description="Acidic residues" evidence="9">
    <location>
        <begin position="1429"/>
        <end position="1444"/>
    </location>
</feature>
<dbReference type="GO" id="GO:0005737">
    <property type="term" value="C:cytoplasm"/>
    <property type="evidence" value="ECO:0007669"/>
    <property type="project" value="UniProtKB-ARBA"/>
</dbReference>
<dbReference type="CDD" id="cd04042">
    <property type="entry name" value="C2A_MCTP_PRT"/>
    <property type="match status" value="1"/>
</dbReference>
<dbReference type="InterPro" id="IPR013583">
    <property type="entry name" value="MCTP_C"/>
</dbReference>
<keyword evidence="3 10" id="KW-0812">Transmembrane</keyword>
<keyword evidence="6" id="KW-0106">Calcium</keyword>
<feature type="domain" description="C2" evidence="12">
    <location>
        <begin position="1184"/>
        <end position="1299"/>
    </location>
</feature>
<evidence type="ECO:0000256" key="10">
    <source>
        <dbReference type="SAM" id="Phobius"/>
    </source>
</evidence>
<evidence type="ECO:0000256" key="11">
    <source>
        <dbReference type="SAM" id="SignalP"/>
    </source>
</evidence>
<feature type="chain" id="PRO_5044874099" description="C2 domain-containing protein" evidence="11">
    <location>
        <begin position="21"/>
        <end position="1576"/>
    </location>
</feature>
<feature type="domain" description="C2" evidence="12">
    <location>
        <begin position="1034"/>
        <end position="1148"/>
    </location>
</feature>
<keyword evidence="8 10" id="KW-0472">Membrane</keyword>
<feature type="compositionally biased region" description="Basic and acidic residues" evidence="9">
    <location>
        <begin position="763"/>
        <end position="782"/>
    </location>
</feature>
<evidence type="ECO:0000256" key="7">
    <source>
        <dbReference type="ARBA" id="ARBA00022989"/>
    </source>
</evidence>
<keyword evidence="5" id="KW-0677">Repeat</keyword>
<feature type="compositionally biased region" description="Polar residues" evidence="9">
    <location>
        <begin position="788"/>
        <end position="813"/>
    </location>
</feature>
<sequence>MKQVGCVLLILFQSVTSTTSATSADALDYVLRSVEYEQSVHTGVFSCIIWDISARYEIPQEDHIWNAVLKSSRFGQVPKHVIRGVDFPDFRRLPSYPTMLLIYPGLDVEFVDSNDTVLKLYLSLELIDPATKVLVFVDFEDDELVEAVGAVLFFVKFNYFVLLDVNMAALVQCNGVNCWELPSAPHPMLLFTMRGRWMEGRSIVYVKNEDQMPFDWNYKWVQETARYLETETAEFKHGCHGIGNVFMKCLNKRGINSKRYDIMFTLVSMQKSFHRKYAVLYTSVPQFSVVAVPRDRPLNVAELLLMPFSWQVWTLLTTILTIAEFVRHSFPKLFTNNPTLLVVCGFERYNLHQAGRLEKTVFLSLIILVFLVTNAYETKIVSLMVHRPSVQRIKTLEDLARSNMRFHYDLENAPSFANHSVLGSMIVQGDDLWIFETMPDVAKLWPSYMVDLCNELTFDYQRMQPFYVVLDSTFVIFDVEIYKVQWRSPFLDALRYIHITLVEAGLMDLWKRQYGARMRTLYLGKRPRKDIADKNDLTFDDMQPAWMVLGAGAIAGLTAFIAECGKLWLKLRVKRWVARVKVRYNLGSHLFDLFYEPSRSECTYVNVFLDLVDHHLDFFMNIVCGNLTVDTSFPFAANNLWTERCVHMYGIALECSKTCSYHQSEQIRFTIIDNGTLLVEDLSLLMPPGTRIIFRVATGNSSQQDLSSKSASELSCNDCGGSGDSPQSSPQRARSAVNPSIPGVIQRTHGFFNTLRNRWSRGRSKERLRGSCGQELERHDSQSDYAADNSSEHSSSATPQTQSPRHRAQTLSDSPLAARPVVIERNASMSSEGTGLKLTTTKADVELVAGVIAGTSGSGLVAKLVGNDVPGTSGLGVVPGGIGEDPQRRREAVLRQHSFFQLRIHLVSGHNLVAMDKSGTSDPYVKFKVGGRLLYKSKTVHKELNPVWDETFIVPIEDPFQPINIKVFDYDWGLQDDFMGSAKLQLQSLELNRVEEMTIRLEDAQRANKDLGEIRLNVTLWPKTQEDKEQYFQRNPKLADASRRLKSQIWSSVVTIVLVEAKGLPPDAENGLNDIYVRFRLGNEKYKSKNSYRARWLEQFDLHLFDDDQILELVICGKYNTFGKCTIDLRSLPRERTHGIWQPLEECTGEVHLMLTISGTTASETITDLTSYKENPIEKATLLKRYAWHHSLQTLRDVGHLTVKVFGANGLAAADIGGKSDPFVVLELINARLQTQTEYKTLTPNWNKIFTFNVKDMTSVLEITVFDEDRDHKVEFLGRVVIPLLRIRNGEKRWYSLKDKKMYSRAKGTQPQILLEMTVVWNKVRAALRALEPKEEKLVLQEVKFKRQLFLRNVTRLKAIIVYFIDVGQFVQSCFEWESPVRSFIALVLWICGCIWFDISTIPAAALLYLLKNWLIRWLTGSASPSTADEYDVASDDEDDDDKEKEEKKTIKERLQAIQEVSQSVQNTIGYLASLGESVKNTFNFSVPELSWLTATLLLAAALVLHYIPIRMLLLLWGLIKFSRRLIRPHSVPNNEVLDLLSRVPDDEEIIMWRELPLHSTPELARRDPRKKHKTS</sequence>
<evidence type="ECO:0000256" key="1">
    <source>
        <dbReference type="ARBA" id="ARBA00001913"/>
    </source>
</evidence>
<dbReference type="GO" id="GO:0016020">
    <property type="term" value="C:membrane"/>
    <property type="evidence" value="ECO:0007669"/>
    <property type="project" value="UniProtKB-SubCell"/>
</dbReference>
<feature type="domain" description="C2" evidence="12">
    <location>
        <begin position="878"/>
        <end position="999"/>
    </location>
</feature>
<feature type="transmembrane region" description="Helical" evidence="10">
    <location>
        <begin position="1492"/>
        <end position="1520"/>
    </location>
</feature>
<keyword evidence="4" id="KW-0479">Metal-binding</keyword>
<dbReference type="FunFam" id="2.60.40.150:FF:000076">
    <property type="entry name" value="multiple C2 and transmembrane domain-containing protein 2 isoform X1"/>
    <property type="match status" value="1"/>
</dbReference>
<dbReference type="Pfam" id="PF08372">
    <property type="entry name" value="PRT_C"/>
    <property type="match status" value="1"/>
</dbReference>
<dbReference type="PANTHER" id="PTHR45911:SF4">
    <property type="entry name" value="MULTIPLE C2 AND TRANSMEMBRANE DOMAIN-CONTAINING PROTEIN"/>
    <property type="match status" value="1"/>
</dbReference>
<feature type="region of interest" description="Disordered" evidence="9">
    <location>
        <begin position="763"/>
        <end position="818"/>
    </location>
</feature>
<dbReference type="EMBL" id="JBEHCU010014092">
    <property type="protein sequence ID" value="KAL1373675.1"/>
    <property type="molecule type" value="Genomic_DNA"/>
</dbReference>
<evidence type="ECO:0000259" key="12">
    <source>
        <dbReference type="PROSITE" id="PS50004"/>
    </source>
</evidence>
<evidence type="ECO:0000313" key="14">
    <source>
        <dbReference type="Proteomes" id="UP001562425"/>
    </source>
</evidence>
<evidence type="ECO:0000256" key="3">
    <source>
        <dbReference type="ARBA" id="ARBA00022692"/>
    </source>
</evidence>
<evidence type="ECO:0000256" key="9">
    <source>
        <dbReference type="SAM" id="MobiDB-lite"/>
    </source>
</evidence>
<dbReference type="GO" id="GO:0005509">
    <property type="term" value="F:calcium ion binding"/>
    <property type="evidence" value="ECO:0007669"/>
    <property type="project" value="UniProtKB-ARBA"/>
</dbReference>
<evidence type="ECO:0000256" key="8">
    <source>
        <dbReference type="ARBA" id="ARBA00023136"/>
    </source>
</evidence>
<feature type="compositionally biased region" description="Low complexity" evidence="9">
    <location>
        <begin position="703"/>
        <end position="712"/>
    </location>
</feature>
<comment type="caution">
    <text evidence="13">The sequence shown here is derived from an EMBL/GenBank/DDBJ whole genome shotgun (WGS) entry which is preliminary data.</text>
</comment>
<evidence type="ECO:0000256" key="6">
    <source>
        <dbReference type="ARBA" id="ARBA00022837"/>
    </source>
</evidence>
<dbReference type="Gene3D" id="2.60.40.150">
    <property type="entry name" value="C2 domain"/>
    <property type="match status" value="3"/>
</dbReference>
<organism evidence="13 14">
    <name type="scientific">Culex pipiens pipiens</name>
    <name type="common">Northern house mosquito</name>
    <dbReference type="NCBI Taxonomy" id="38569"/>
    <lineage>
        <taxon>Eukaryota</taxon>
        <taxon>Metazoa</taxon>
        <taxon>Ecdysozoa</taxon>
        <taxon>Arthropoda</taxon>
        <taxon>Hexapoda</taxon>
        <taxon>Insecta</taxon>
        <taxon>Pterygota</taxon>
        <taxon>Neoptera</taxon>
        <taxon>Endopterygota</taxon>
        <taxon>Diptera</taxon>
        <taxon>Nematocera</taxon>
        <taxon>Culicoidea</taxon>
        <taxon>Culicidae</taxon>
        <taxon>Culicinae</taxon>
        <taxon>Culicini</taxon>
        <taxon>Culex</taxon>
        <taxon>Culex</taxon>
    </lineage>
</organism>
<feature type="region of interest" description="Disordered" evidence="9">
    <location>
        <begin position="703"/>
        <end position="741"/>
    </location>
</feature>
<comment type="cofactor">
    <cofactor evidence="1">
        <name>Ca(2+)</name>
        <dbReference type="ChEBI" id="CHEBI:29108"/>
    </cofactor>
</comment>
<dbReference type="PROSITE" id="PS50004">
    <property type="entry name" value="C2"/>
    <property type="match status" value="3"/>
</dbReference>
<comment type="subcellular location">
    <subcellularLocation>
        <location evidence="2">Membrane</location>
        <topology evidence="2">Multi-pass membrane protein</topology>
    </subcellularLocation>
</comment>
<evidence type="ECO:0000256" key="5">
    <source>
        <dbReference type="ARBA" id="ARBA00022737"/>
    </source>
</evidence>
<dbReference type="PANTHER" id="PTHR45911">
    <property type="entry name" value="C2 DOMAIN-CONTAINING PROTEIN"/>
    <property type="match status" value="1"/>
</dbReference>
<feature type="signal peptide" evidence="11">
    <location>
        <begin position="1"/>
        <end position="20"/>
    </location>
</feature>
<keyword evidence="14" id="KW-1185">Reference proteome</keyword>
<evidence type="ECO:0000313" key="13">
    <source>
        <dbReference type="EMBL" id="KAL1373675.1"/>
    </source>
</evidence>
<keyword evidence="11" id="KW-0732">Signal</keyword>
<dbReference type="PRINTS" id="PR00360">
    <property type="entry name" value="C2DOMAIN"/>
</dbReference>
<name>A0ABD1CBB7_CULPP</name>
<feature type="region of interest" description="Disordered" evidence="9">
    <location>
        <begin position="1426"/>
        <end position="1449"/>
    </location>
</feature>
<gene>
    <name evidence="13" type="ORF">pipiens_005112</name>
</gene>
<reference evidence="13 14" key="1">
    <citation type="submission" date="2024-05" db="EMBL/GenBank/DDBJ databases">
        <title>Culex pipiens pipiens assembly and annotation.</title>
        <authorList>
            <person name="Alout H."/>
            <person name="Durand T."/>
        </authorList>
    </citation>
    <scope>NUCLEOTIDE SEQUENCE [LARGE SCALE GENOMIC DNA]</scope>
    <source>
        <strain evidence="13">HA-2024</strain>
        <tissue evidence="13">Whole body</tissue>
    </source>
</reference>
<dbReference type="Pfam" id="PF00168">
    <property type="entry name" value="C2"/>
    <property type="match status" value="3"/>
</dbReference>
<evidence type="ECO:0000256" key="2">
    <source>
        <dbReference type="ARBA" id="ARBA00004141"/>
    </source>
</evidence>
<dbReference type="Proteomes" id="UP001562425">
    <property type="component" value="Unassembled WGS sequence"/>
</dbReference>
<dbReference type="FunFam" id="2.60.40.150:FF:000174">
    <property type="entry name" value="Multiple C2 domains, transmembrane 2a"/>
    <property type="match status" value="1"/>
</dbReference>
<dbReference type="SMART" id="SM00239">
    <property type="entry name" value="C2"/>
    <property type="match status" value="3"/>
</dbReference>
<dbReference type="CDD" id="cd08376">
    <property type="entry name" value="C2B_MCTP_PRT"/>
    <property type="match status" value="1"/>
</dbReference>
<dbReference type="InterPro" id="IPR035892">
    <property type="entry name" value="C2_domain_sf"/>
</dbReference>
<dbReference type="InterPro" id="IPR000008">
    <property type="entry name" value="C2_dom"/>
</dbReference>
<proteinExistence type="predicted"/>
<dbReference type="SUPFAM" id="SSF49562">
    <property type="entry name" value="C2 domain (Calcium/lipid-binding domain, CaLB)"/>
    <property type="match status" value="3"/>
</dbReference>
<evidence type="ECO:0000256" key="4">
    <source>
        <dbReference type="ARBA" id="ARBA00022723"/>
    </source>
</evidence>